<evidence type="ECO:0000313" key="2">
    <source>
        <dbReference type="EMBL" id="KAA8820916.1"/>
    </source>
</evidence>
<dbReference type="AlphaFoldDB" id="A0A5J5E0S0"/>
<dbReference type="EMBL" id="RZNZ01000006">
    <property type="protein sequence ID" value="KAA8820916.1"/>
    <property type="molecule type" value="Genomic_DNA"/>
</dbReference>
<sequence>MTAPTTTPARNAAGNGGYTTGRRMAASRLKLTYIGSVRAELTKLASIKSTCWLLGVAALLIVAGGAISAWSYKAMAFMDYNVETGEMVTLTTPKPVEAAYIWTSTVGMITTASLVFGIFGVMSITSEYTNLTIQSGFVANPRRGMYLAAKATVAGALSLLASLVGVGLSWAAVRGILSGIEITPLTQSQRLLPVVCILGGPVASMLMTIMSLGLGAICRSTVGGVFALIGLWTILPSMLSIAAFSEKLRPAFQSLSNCMPSSALGDFLNGMVGNAMDSGLSIGVTGDSKIDYFDPTWWQSGLIFLAWAAVAYAIGQLVIRRSDVK</sequence>
<evidence type="ECO:0000313" key="3">
    <source>
        <dbReference type="EMBL" id="KAA8822698.1"/>
    </source>
</evidence>
<feature type="transmembrane region" description="Helical" evidence="1">
    <location>
        <begin position="51"/>
        <end position="72"/>
    </location>
</feature>
<feature type="transmembrane region" description="Helical" evidence="1">
    <location>
        <begin position="145"/>
        <end position="171"/>
    </location>
</feature>
<evidence type="ECO:0000256" key="1">
    <source>
        <dbReference type="SAM" id="Phobius"/>
    </source>
</evidence>
<feature type="transmembrane region" description="Helical" evidence="1">
    <location>
        <begin position="191"/>
        <end position="218"/>
    </location>
</feature>
<keyword evidence="5" id="KW-1185">Reference proteome</keyword>
<dbReference type="Proteomes" id="UP000374630">
    <property type="component" value="Unassembled WGS sequence"/>
</dbReference>
<dbReference type="Proteomes" id="UP000345527">
    <property type="component" value="Unassembled WGS sequence"/>
</dbReference>
<evidence type="ECO:0000313" key="5">
    <source>
        <dbReference type="Proteomes" id="UP000374630"/>
    </source>
</evidence>
<evidence type="ECO:0000313" key="4">
    <source>
        <dbReference type="Proteomes" id="UP000345527"/>
    </source>
</evidence>
<protein>
    <submittedName>
        <fullName evidence="3">Permease of ABC transporter system</fullName>
    </submittedName>
</protein>
<feature type="transmembrane region" description="Helical" evidence="1">
    <location>
        <begin position="99"/>
        <end position="124"/>
    </location>
</feature>
<keyword evidence="1" id="KW-0812">Transmembrane</keyword>
<feature type="transmembrane region" description="Helical" evidence="1">
    <location>
        <begin position="297"/>
        <end position="319"/>
    </location>
</feature>
<reference evidence="4 5" key="1">
    <citation type="journal article" date="2019" name="Syst. Appl. Microbiol.">
        <title>Characterization of Bifidobacterium species in feaces of the Egyptian fruit bat: Description of B. vespertilionis sp. nov. and B. rousetti sp. nov.</title>
        <authorList>
            <person name="Modesto M."/>
            <person name="Satti M."/>
            <person name="Watanabe K."/>
            <person name="Puglisi E."/>
            <person name="Morelli L."/>
            <person name="Huang C.-H."/>
            <person name="Liou J.-S."/>
            <person name="Miyashita M."/>
            <person name="Tamura T."/>
            <person name="Saito S."/>
            <person name="Mori K."/>
            <person name="Huang L."/>
            <person name="Sciavilla P."/>
            <person name="Sandri C."/>
            <person name="Spiezio C."/>
            <person name="Vitali F."/>
            <person name="Cavalieri D."/>
            <person name="Perpetuini G."/>
            <person name="Tofalo R."/>
            <person name="Bonetti A."/>
            <person name="Arita M."/>
            <person name="Mattarelli P."/>
        </authorList>
    </citation>
    <scope>NUCLEOTIDE SEQUENCE [LARGE SCALE GENOMIC DNA]</scope>
    <source>
        <strain evidence="2 5">RST16</strain>
        <strain evidence="3 4">RST8</strain>
    </source>
</reference>
<name>A0A5J5E0S0_9BIFI</name>
<proteinExistence type="predicted"/>
<feature type="transmembrane region" description="Helical" evidence="1">
    <location>
        <begin position="225"/>
        <end position="245"/>
    </location>
</feature>
<dbReference type="RefSeq" id="WP_150354456.1">
    <property type="nucleotide sequence ID" value="NZ_RZNZ01000006.1"/>
</dbReference>
<gene>
    <name evidence="3" type="ORF">EM848_08230</name>
    <name evidence="2" type="ORF">EMO90_05460</name>
</gene>
<dbReference type="EMBL" id="RZOA01000016">
    <property type="protein sequence ID" value="KAA8822698.1"/>
    <property type="molecule type" value="Genomic_DNA"/>
</dbReference>
<organism evidence="3 4">
    <name type="scientific">Bifidobacterium vespertilionis</name>
    <dbReference type="NCBI Taxonomy" id="2562524"/>
    <lineage>
        <taxon>Bacteria</taxon>
        <taxon>Bacillati</taxon>
        <taxon>Actinomycetota</taxon>
        <taxon>Actinomycetes</taxon>
        <taxon>Bifidobacteriales</taxon>
        <taxon>Bifidobacteriaceae</taxon>
        <taxon>Bifidobacterium</taxon>
    </lineage>
</organism>
<keyword evidence="1" id="KW-0472">Membrane</keyword>
<accession>A0A5J5E0S0</accession>
<keyword evidence="1" id="KW-1133">Transmembrane helix</keyword>
<dbReference type="OrthoDB" id="3231291at2"/>
<comment type="caution">
    <text evidence="3">The sequence shown here is derived from an EMBL/GenBank/DDBJ whole genome shotgun (WGS) entry which is preliminary data.</text>
</comment>